<protein>
    <recommendedName>
        <fullName evidence="3">DUF4283 domain-containing protein</fullName>
    </recommendedName>
</protein>
<accession>A0A9D3US03</accession>
<gene>
    <name evidence="1" type="ORF">J1N35_034373</name>
</gene>
<evidence type="ECO:0000313" key="1">
    <source>
        <dbReference type="EMBL" id="KAH1056308.1"/>
    </source>
</evidence>
<dbReference type="OrthoDB" id="995555at2759"/>
<evidence type="ECO:0000313" key="2">
    <source>
        <dbReference type="Proteomes" id="UP000828251"/>
    </source>
</evidence>
<sequence length="287" mass="32695">MEGDVLTEVVEGLPSITFSNRAQEYIECQMAKTIIVKMLGERLDLIFQDKNDFNEALVGGPWIIFGSYLTVRPWSLDFSIAQVGLNCRVIGQTVGSVVKLNVHADYAHKGLFAQLAVCVNLRKPLASKRRKPPEEEIGNQLQDSVEMEVLVCYLERDPEMDDMANDSQTIEEVMVVEDACSDEFQKSRSEWLRNGDKNTSYFHSRTLTRRQFLSDITEIMGPLVCSFVRHSLGDSFQPSYGIRQGDPFSPYFFVLCMERLRHLIEEAIEKGSWKPLPILEEAEGEQE</sequence>
<dbReference type="Proteomes" id="UP000828251">
    <property type="component" value="Unassembled WGS sequence"/>
</dbReference>
<evidence type="ECO:0008006" key="3">
    <source>
        <dbReference type="Google" id="ProtNLM"/>
    </source>
</evidence>
<name>A0A9D3US03_9ROSI</name>
<proteinExistence type="predicted"/>
<dbReference type="EMBL" id="JAIQCV010000010">
    <property type="protein sequence ID" value="KAH1056308.1"/>
    <property type="molecule type" value="Genomic_DNA"/>
</dbReference>
<dbReference type="InterPro" id="IPR040256">
    <property type="entry name" value="At4g02000-like"/>
</dbReference>
<dbReference type="PANTHER" id="PTHR31286:SF99">
    <property type="entry name" value="DUF4283 DOMAIN-CONTAINING PROTEIN"/>
    <property type="match status" value="1"/>
</dbReference>
<reference evidence="1 2" key="1">
    <citation type="journal article" date="2021" name="Plant Biotechnol. J.">
        <title>Multi-omics assisted identification of the key and species-specific regulatory components of drought-tolerant mechanisms in Gossypium stocksii.</title>
        <authorList>
            <person name="Yu D."/>
            <person name="Ke L."/>
            <person name="Zhang D."/>
            <person name="Wu Y."/>
            <person name="Sun Y."/>
            <person name="Mei J."/>
            <person name="Sun J."/>
            <person name="Sun Y."/>
        </authorList>
    </citation>
    <scope>NUCLEOTIDE SEQUENCE [LARGE SCALE GENOMIC DNA]</scope>
    <source>
        <strain evidence="2">cv. E1</strain>
        <tissue evidence="1">Leaf</tissue>
    </source>
</reference>
<dbReference type="AlphaFoldDB" id="A0A9D3US03"/>
<organism evidence="1 2">
    <name type="scientific">Gossypium stocksii</name>
    <dbReference type="NCBI Taxonomy" id="47602"/>
    <lineage>
        <taxon>Eukaryota</taxon>
        <taxon>Viridiplantae</taxon>
        <taxon>Streptophyta</taxon>
        <taxon>Embryophyta</taxon>
        <taxon>Tracheophyta</taxon>
        <taxon>Spermatophyta</taxon>
        <taxon>Magnoliopsida</taxon>
        <taxon>eudicotyledons</taxon>
        <taxon>Gunneridae</taxon>
        <taxon>Pentapetalae</taxon>
        <taxon>rosids</taxon>
        <taxon>malvids</taxon>
        <taxon>Malvales</taxon>
        <taxon>Malvaceae</taxon>
        <taxon>Malvoideae</taxon>
        <taxon>Gossypium</taxon>
    </lineage>
</organism>
<dbReference type="PANTHER" id="PTHR31286">
    <property type="entry name" value="GLYCINE-RICH CELL WALL STRUCTURAL PROTEIN 1.8-LIKE"/>
    <property type="match status" value="1"/>
</dbReference>
<comment type="caution">
    <text evidence="1">The sequence shown here is derived from an EMBL/GenBank/DDBJ whole genome shotgun (WGS) entry which is preliminary data.</text>
</comment>
<keyword evidence="2" id="KW-1185">Reference proteome</keyword>